<reference evidence="2 3" key="1">
    <citation type="submission" date="2008-07" db="EMBL/GenBank/DDBJ databases">
        <authorList>
            <person name="El-Sayed N."/>
            <person name="Caler E."/>
            <person name="Inman J."/>
            <person name="Amedeo P."/>
            <person name="Hass B."/>
            <person name="Wortman J."/>
        </authorList>
    </citation>
    <scope>NUCLEOTIDE SEQUENCE [LARGE SCALE GENOMIC DNA]</scope>
    <source>
        <strain evidence="3">ATCC 50983 / TXsc</strain>
    </source>
</reference>
<dbReference type="Proteomes" id="UP000007800">
    <property type="component" value="Unassembled WGS sequence"/>
</dbReference>
<keyword evidence="3" id="KW-1185">Reference proteome</keyword>
<proteinExistence type="predicted"/>
<gene>
    <name evidence="2" type="ORF">Pmar_PMAR018524</name>
</gene>
<dbReference type="EMBL" id="GG677981">
    <property type="protein sequence ID" value="EER09880.1"/>
    <property type="molecule type" value="Genomic_DNA"/>
</dbReference>
<dbReference type="RefSeq" id="XP_002778085.1">
    <property type="nucleotide sequence ID" value="XM_002778039.1"/>
</dbReference>
<dbReference type="OrthoDB" id="10488141at2759"/>
<evidence type="ECO:0000313" key="3">
    <source>
        <dbReference type="Proteomes" id="UP000007800"/>
    </source>
</evidence>
<dbReference type="GeneID" id="9052819"/>
<protein>
    <submittedName>
        <fullName evidence="2">Uncharacterized protein</fullName>
    </submittedName>
</protein>
<organism evidence="3">
    <name type="scientific">Perkinsus marinus (strain ATCC 50983 / TXsc)</name>
    <dbReference type="NCBI Taxonomy" id="423536"/>
    <lineage>
        <taxon>Eukaryota</taxon>
        <taxon>Sar</taxon>
        <taxon>Alveolata</taxon>
        <taxon>Perkinsozoa</taxon>
        <taxon>Perkinsea</taxon>
        <taxon>Perkinsida</taxon>
        <taxon>Perkinsidae</taxon>
        <taxon>Perkinsus</taxon>
    </lineage>
</organism>
<feature type="region of interest" description="Disordered" evidence="1">
    <location>
        <begin position="59"/>
        <end position="88"/>
    </location>
</feature>
<dbReference type="InParanoid" id="C5L022"/>
<sequence length="398" mass="42528">MADGGVGNGSSQAEGDGPGSRPIPAALPRRGDEGMWFSVKGTFLHVECSREANELLDDDHPAASREGSIEASVLSASEEGSVTGAVDSSDSREAMVAAAAGRRRFRRRRSISDADLTYTAYLAELAMERKEGVSVECGMLDEFRGDFTLSSGDSSVEVSVRGAPTSTGRDGQDRLGLNPDAPEFVPQYLSGSWLSMSAPPPGIGHQRTGLFQYMSIDESSEEGVRQPLTGGSEAVGIREISSLDFLPPQACMCLLRVGKAPIPSCAVRWITFFFWEGHGYTTHVLGVYMTALSVIITTAEFLPFAVDTLIPWMPFLKHYGSRAVVYLLAAFLCMGEEMGFTSRCAGVLMFMGSAASFAFHRFYPGAMEHALRPGRAVALDGSTDDGVAMGLIGENPCA</sequence>
<feature type="region of interest" description="Disordered" evidence="1">
    <location>
        <begin position="1"/>
        <end position="30"/>
    </location>
</feature>
<feature type="region of interest" description="Disordered" evidence="1">
    <location>
        <begin position="154"/>
        <end position="176"/>
    </location>
</feature>
<name>C5L022_PERM5</name>
<evidence type="ECO:0000313" key="2">
    <source>
        <dbReference type="EMBL" id="EER09880.1"/>
    </source>
</evidence>
<dbReference type="AlphaFoldDB" id="C5L022"/>
<evidence type="ECO:0000256" key="1">
    <source>
        <dbReference type="SAM" id="MobiDB-lite"/>
    </source>
</evidence>
<accession>C5L022</accession>